<name>A0ABT6TVS7_9GAMM</name>
<dbReference type="RefSeq" id="WP_175081996.1">
    <property type="nucleotide sequence ID" value="NZ_JAKUMG010000001.1"/>
</dbReference>
<keyword evidence="2" id="KW-1185">Reference proteome</keyword>
<sequence length="246" mass="28390">MKPKSHTLFHFTKNIEFVKNILLDGFWPRYCLEDLSWYIFEYDYIAFPMVCFCDIPLSRIGEHVDFYGEFGIGVTKEWGLANNLNPLSYVAKNSTYCSSVNNLFKNVDYNNGQSGYYEGSGNDLNQLLSFLKPLEGKMLLSGAPVDKEFYQESEWRFVPQQTDVKPWLDKQSYDNATALEQYNKKTKELSSLKISPTDIKYIFVKSDSDIPEIINFIQTKLDNYSGVELKILMSRVVSLESISSDL</sequence>
<dbReference type="Pfam" id="PF10899">
    <property type="entry name" value="AbiGi"/>
    <property type="match status" value="1"/>
</dbReference>
<reference evidence="1 2" key="1">
    <citation type="submission" date="2022-02" db="EMBL/GenBank/DDBJ databases">
        <title>Genome analysis of Beneficial Microorganisms for Coral consortium from Pocillopora damicornis.</title>
        <authorList>
            <person name="Rosado P.M."/>
            <person name="Cardoso P.M."/>
            <person name="Rosado J.G."/>
            <person name="Schultz J."/>
            <person name="Rocha U."/>
            <person name="Costa T.K."/>
            <person name="Peixoto R.S."/>
        </authorList>
    </citation>
    <scope>NUCLEOTIDE SEQUENCE [LARGE SCALE GENOMIC DNA]</scope>
    <source>
        <strain evidence="1 2">BMC5</strain>
    </source>
</reference>
<dbReference type="EMBL" id="JAKUMG010000001">
    <property type="protein sequence ID" value="MDI4667995.1"/>
    <property type="molecule type" value="Genomic_DNA"/>
</dbReference>
<protein>
    <submittedName>
        <fullName evidence="1">Abortive infection system antitoxin AbiGi family protein</fullName>
    </submittedName>
</protein>
<dbReference type="Proteomes" id="UP001156974">
    <property type="component" value="Unassembled WGS sequence"/>
</dbReference>
<organism evidence="1 2">
    <name type="scientific">Pseudoalteromonas shioyasakiensis</name>
    <dbReference type="NCBI Taxonomy" id="1190813"/>
    <lineage>
        <taxon>Bacteria</taxon>
        <taxon>Pseudomonadati</taxon>
        <taxon>Pseudomonadota</taxon>
        <taxon>Gammaproteobacteria</taxon>
        <taxon>Alteromonadales</taxon>
        <taxon>Pseudoalteromonadaceae</taxon>
        <taxon>Pseudoalteromonas</taxon>
    </lineage>
</organism>
<proteinExistence type="predicted"/>
<accession>A0ABT6TVS7</accession>
<dbReference type="InterPro" id="IPR021223">
    <property type="entry name" value="AbiGi"/>
</dbReference>
<evidence type="ECO:0000313" key="2">
    <source>
        <dbReference type="Proteomes" id="UP001156974"/>
    </source>
</evidence>
<comment type="caution">
    <text evidence="1">The sequence shown here is derived from an EMBL/GenBank/DDBJ whole genome shotgun (WGS) entry which is preliminary data.</text>
</comment>
<gene>
    <name evidence="1" type="ORF">MKZ47_02610</name>
</gene>
<evidence type="ECO:0000313" key="1">
    <source>
        <dbReference type="EMBL" id="MDI4667995.1"/>
    </source>
</evidence>